<dbReference type="Proteomes" id="UP000823865">
    <property type="component" value="Unassembled WGS sequence"/>
</dbReference>
<dbReference type="InterPro" id="IPR038721">
    <property type="entry name" value="IS701-like_DDE_dom"/>
</dbReference>
<gene>
    <name evidence="2" type="ORF">H9789_03990</name>
</gene>
<proteinExistence type="predicted"/>
<dbReference type="EMBL" id="JAHLFU010000077">
    <property type="protein sequence ID" value="MBU3852972.1"/>
    <property type="molecule type" value="Genomic_DNA"/>
</dbReference>
<evidence type="ECO:0000313" key="2">
    <source>
        <dbReference type="EMBL" id="MBU3852972.1"/>
    </source>
</evidence>
<evidence type="ECO:0000313" key="3">
    <source>
        <dbReference type="Proteomes" id="UP000823865"/>
    </source>
</evidence>
<dbReference type="SUPFAM" id="SSF53098">
    <property type="entry name" value="Ribonuclease H-like"/>
    <property type="match status" value="1"/>
</dbReference>
<protein>
    <submittedName>
        <fullName evidence="2">Transposase</fullName>
    </submittedName>
</protein>
<feature type="domain" description="Transposase IS701-like DDE" evidence="1">
    <location>
        <begin position="67"/>
        <end position="244"/>
    </location>
</feature>
<organism evidence="2 3">
    <name type="scientific">Candidatus Paraprevotella stercoravium</name>
    <dbReference type="NCBI Taxonomy" id="2838725"/>
    <lineage>
        <taxon>Bacteria</taxon>
        <taxon>Pseudomonadati</taxon>
        <taxon>Bacteroidota</taxon>
        <taxon>Bacteroidia</taxon>
        <taxon>Bacteroidales</taxon>
        <taxon>Prevotellaceae</taxon>
        <taxon>Paraprevotella</taxon>
    </lineage>
</organism>
<accession>A0A9E2L4Z0</accession>
<dbReference type="InterPro" id="IPR012337">
    <property type="entry name" value="RNaseH-like_sf"/>
</dbReference>
<reference evidence="2" key="1">
    <citation type="journal article" date="2021" name="PeerJ">
        <title>Extensive microbial diversity within the chicken gut microbiome revealed by metagenomics and culture.</title>
        <authorList>
            <person name="Gilroy R."/>
            <person name="Ravi A."/>
            <person name="Getino M."/>
            <person name="Pursley I."/>
            <person name="Horton D.L."/>
            <person name="Alikhan N.F."/>
            <person name="Baker D."/>
            <person name="Gharbi K."/>
            <person name="Hall N."/>
            <person name="Watson M."/>
            <person name="Adriaenssens E.M."/>
            <person name="Foster-Nyarko E."/>
            <person name="Jarju S."/>
            <person name="Secka A."/>
            <person name="Antonio M."/>
            <person name="Oren A."/>
            <person name="Chaudhuri R.R."/>
            <person name="La Ragione R."/>
            <person name="Hildebrand F."/>
            <person name="Pallen M.J."/>
        </authorList>
    </citation>
    <scope>NUCLEOTIDE SEQUENCE</scope>
    <source>
        <strain evidence="2">G3-2149</strain>
    </source>
</reference>
<reference evidence="2" key="2">
    <citation type="submission" date="2021-04" db="EMBL/GenBank/DDBJ databases">
        <authorList>
            <person name="Gilroy R."/>
        </authorList>
    </citation>
    <scope>NUCLEOTIDE SEQUENCE</scope>
    <source>
        <strain evidence="2">G3-2149</strain>
    </source>
</reference>
<dbReference type="AlphaFoldDB" id="A0A9E2L4Z0"/>
<comment type="caution">
    <text evidence="2">The sequence shown here is derived from an EMBL/GenBank/DDBJ whole genome shotgun (WGS) entry which is preliminary data.</text>
</comment>
<dbReference type="Pfam" id="PF13546">
    <property type="entry name" value="DDE_5"/>
    <property type="match status" value="1"/>
</dbReference>
<name>A0A9E2L4Z0_9BACT</name>
<evidence type="ECO:0000259" key="1">
    <source>
        <dbReference type="Pfam" id="PF13546"/>
    </source>
</evidence>
<sequence>MEKTALDRYEEIVTDALSYCTAKLRKGFKSAFILVMILYMVIPRKINFTQMGRYSDSCEQRFWQLFEHGFDWLEFNTSLMWRGLGRVKRKAIAIDASFISKAGKKTPYIGKFWSGCASSVKRGLEILGIGIVDMDRHDCMMLRAEQTPDSDTLKSKGDGYNLADWYLDVLNKFKDKLLAITCYVVADAWFSKSTFINKLLAMGFHLISRLRDDSALWYSHNGVRTGKRGRPRGKGEKIDFDNPDLSHCEPLDVEGGKAFVIKAYSVAMKRNIKIVVHYPESGGHKIYFSTDLDMSGRDIIGYYRTRFQIEFCFRDAKQFTGLNHCQARDLRKLDFAFNASMASVNVAKIMRNEFYPELSNGLLKSYLSNIYMFKRILARSGLRPNRTLNAKLVKELFGFVADAA</sequence>